<evidence type="ECO:0000256" key="1">
    <source>
        <dbReference type="SAM" id="Phobius"/>
    </source>
</evidence>
<accession>A0A0E9X5G8</accession>
<reference evidence="2" key="2">
    <citation type="journal article" date="2015" name="Fish Shellfish Immunol.">
        <title>Early steps in the European eel (Anguilla anguilla)-Vibrio vulnificus interaction in the gills: Role of the RtxA13 toxin.</title>
        <authorList>
            <person name="Callol A."/>
            <person name="Pajuelo D."/>
            <person name="Ebbesson L."/>
            <person name="Teles M."/>
            <person name="MacKenzie S."/>
            <person name="Amaro C."/>
        </authorList>
    </citation>
    <scope>NUCLEOTIDE SEQUENCE</scope>
</reference>
<reference evidence="2" key="1">
    <citation type="submission" date="2014-11" db="EMBL/GenBank/DDBJ databases">
        <authorList>
            <person name="Amaro Gonzalez C."/>
        </authorList>
    </citation>
    <scope>NUCLEOTIDE SEQUENCE</scope>
</reference>
<evidence type="ECO:0000313" key="2">
    <source>
        <dbReference type="EMBL" id="JAH97967.1"/>
    </source>
</evidence>
<keyword evidence="1" id="KW-1133">Transmembrane helix</keyword>
<protein>
    <submittedName>
        <fullName evidence="2">Uncharacterized protein</fullName>
    </submittedName>
</protein>
<keyword evidence="1" id="KW-0472">Membrane</keyword>
<proteinExistence type="predicted"/>
<name>A0A0E9X5G8_ANGAN</name>
<keyword evidence="1" id="KW-0812">Transmembrane</keyword>
<dbReference type="AlphaFoldDB" id="A0A0E9X5G8"/>
<dbReference type="EMBL" id="GBXM01010610">
    <property type="protein sequence ID" value="JAH97967.1"/>
    <property type="molecule type" value="Transcribed_RNA"/>
</dbReference>
<organism evidence="2">
    <name type="scientific">Anguilla anguilla</name>
    <name type="common">European freshwater eel</name>
    <name type="synonym">Muraena anguilla</name>
    <dbReference type="NCBI Taxonomy" id="7936"/>
    <lineage>
        <taxon>Eukaryota</taxon>
        <taxon>Metazoa</taxon>
        <taxon>Chordata</taxon>
        <taxon>Craniata</taxon>
        <taxon>Vertebrata</taxon>
        <taxon>Euteleostomi</taxon>
        <taxon>Actinopterygii</taxon>
        <taxon>Neopterygii</taxon>
        <taxon>Teleostei</taxon>
        <taxon>Anguilliformes</taxon>
        <taxon>Anguillidae</taxon>
        <taxon>Anguilla</taxon>
    </lineage>
</organism>
<sequence length="83" mass="9693">MQSDSVKQISYILSHNPPLIMSLHVYCLNYVIVFNSVGFLHTFIQTHTAHSHSQKQTQQHTKYAIACLLFEIFCDGFEYCMFF</sequence>
<feature type="transmembrane region" description="Helical" evidence="1">
    <location>
        <begin position="23"/>
        <end position="44"/>
    </location>
</feature>